<reference evidence="4 5" key="1">
    <citation type="submission" date="2008-12" db="EMBL/GenBank/DDBJ databases">
        <authorList>
            <person name="Fulton L."/>
            <person name="Clifton S."/>
            <person name="Fulton B."/>
            <person name="Xu J."/>
            <person name="Minx P."/>
            <person name="Pepin K.H."/>
            <person name="Johnson M."/>
            <person name="Bhonagiri V."/>
            <person name="Nash W.E."/>
            <person name="Mardis E.R."/>
            <person name="Wilson R.K."/>
        </authorList>
    </citation>
    <scope>NUCLEOTIDE SEQUENCE [LARGE SCALE GENOMIC DNA]</scope>
    <source>
        <strain evidence="4 5">DSM 12042</strain>
    </source>
</reference>
<dbReference type="CDD" id="cd00996">
    <property type="entry name" value="PBP2_AatB_like"/>
    <property type="match status" value="1"/>
</dbReference>
<dbReference type="SMART" id="SM00062">
    <property type="entry name" value="PBPb"/>
    <property type="match status" value="1"/>
</dbReference>
<dbReference type="SUPFAM" id="SSF53850">
    <property type="entry name" value="Periplasmic binding protein-like II"/>
    <property type="match status" value="1"/>
</dbReference>
<dbReference type="Proteomes" id="UP000005950">
    <property type="component" value="Unassembled WGS sequence"/>
</dbReference>
<protein>
    <submittedName>
        <fullName evidence="4">ABC transporter, substrate-binding protein, family 3</fullName>
    </submittedName>
</protein>
<evidence type="ECO:0000313" key="4">
    <source>
        <dbReference type="EMBL" id="EEF68229.1"/>
    </source>
</evidence>
<keyword evidence="1 2" id="KW-0732">Signal</keyword>
<sequence length="267" mass="29314">MKMKIGKLGMGLIGLALVAMTGCQSAAKPQEDSWSALEAKGKLVVGIDDTFAPMGFRDENNELTGYDIEMAKAVSEKLGLEFEFQTIDWSMKESELNAGNIDLIWNGYSITDTRRQQVAFSEPYLENRQLIITLADSAVSTKADLAGKTIAVQKESSALEAVSADTALTSTLKNGAPEEFDTNIDCFMDLEAGRSQAIVVDEVLARYVMKQRGQEKYKVLDENFGTEQYAVGMRKQDTTLLEKINEAMKACNEDGTTAALNAKWFGE</sequence>
<evidence type="ECO:0000256" key="2">
    <source>
        <dbReference type="SAM" id="SignalP"/>
    </source>
</evidence>
<dbReference type="EMBL" id="ACCF01000090">
    <property type="protein sequence ID" value="EEF68229.1"/>
    <property type="molecule type" value="Genomic_DNA"/>
</dbReference>
<dbReference type="Gene3D" id="3.40.190.10">
    <property type="entry name" value="Periplasmic binding protein-like II"/>
    <property type="match status" value="2"/>
</dbReference>
<evidence type="ECO:0000259" key="3">
    <source>
        <dbReference type="SMART" id="SM00062"/>
    </source>
</evidence>
<evidence type="ECO:0000256" key="1">
    <source>
        <dbReference type="ARBA" id="ARBA00022729"/>
    </source>
</evidence>
<dbReference type="STRING" id="545696.HOLDEFILI_01614"/>
<evidence type="ECO:0000313" key="5">
    <source>
        <dbReference type="Proteomes" id="UP000005950"/>
    </source>
</evidence>
<proteinExistence type="predicted"/>
<dbReference type="PANTHER" id="PTHR35936">
    <property type="entry name" value="MEMBRANE-BOUND LYTIC MUREIN TRANSGLYCOSYLASE F"/>
    <property type="match status" value="1"/>
</dbReference>
<dbReference type="PROSITE" id="PS51257">
    <property type="entry name" value="PROKAR_LIPOPROTEIN"/>
    <property type="match status" value="1"/>
</dbReference>
<dbReference type="HOGENOM" id="CLU_019602_18_2_9"/>
<dbReference type="PANTHER" id="PTHR35936:SF34">
    <property type="entry name" value="ABC TRANSPORTER EXTRACELLULAR-BINDING PROTEIN YCKB-RELATED"/>
    <property type="match status" value="1"/>
</dbReference>
<accession>B9Y720</accession>
<comment type="caution">
    <text evidence="4">The sequence shown here is derived from an EMBL/GenBank/DDBJ whole genome shotgun (WGS) entry which is preliminary data.</text>
</comment>
<dbReference type="eggNOG" id="COG0834">
    <property type="taxonomic scope" value="Bacteria"/>
</dbReference>
<dbReference type="AlphaFoldDB" id="B9Y720"/>
<reference evidence="4 5" key="2">
    <citation type="submission" date="2009-02" db="EMBL/GenBank/DDBJ databases">
        <title>Draft genome sequence of Holdemania filiformis DSM 12042.</title>
        <authorList>
            <person name="Sudarsanam P."/>
            <person name="Ley R."/>
            <person name="Guruge J."/>
            <person name="Turnbaugh P.J."/>
            <person name="Mahowald M."/>
            <person name="Liep D."/>
            <person name="Gordon J."/>
        </authorList>
    </citation>
    <scope>NUCLEOTIDE SEQUENCE [LARGE SCALE GENOMIC DNA]</scope>
    <source>
        <strain evidence="4 5">DSM 12042</strain>
    </source>
</reference>
<name>B9Y720_9FIRM</name>
<feature type="domain" description="Solute-binding protein family 3/N-terminal" evidence="3">
    <location>
        <begin position="42"/>
        <end position="267"/>
    </location>
</feature>
<feature type="chain" id="PRO_5002893377" evidence="2">
    <location>
        <begin position="27"/>
        <end position="267"/>
    </location>
</feature>
<gene>
    <name evidence="4" type="ORF">HOLDEFILI_01614</name>
</gene>
<dbReference type="Pfam" id="PF00497">
    <property type="entry name" value="SBP_bac_3"/>
    <property type="match status" value="1"/>
</dbReference>
<feature type="signal peptide" evidence="2">
    <location>
        <begin position="1"/>
        <end position="26"/>
    </location>
</feature>
<dbReference type="InterPro" id="IPR001638">
    <property type="entry name" value="Solute-binding_3/MltF_N"/>
</dbReference>
<organism evidence="4 5">
    <name type="scientific">Holdemania filiformis DSM 12042</name>
    <dbReference type="NCBI Taxonomy" id="545696"/>
    <lineage>
        <taxon>Bacteria</taxon>
        <taxon>Bacillati</taxon>
        <taxon>Bacillota</taxon>
        <taxon>Erysipelotrichia</taxon>
        <taxon>Erysipelotrichales</taxon>
        <taxon>Erysipelotrichaceae</taxon>
        <taxon>Holdemania</taxon>
    </lineage>
</organism>